<protein>
    <submittedName>
        <fullName evidence="4">Phospholipase</fullName>
    </submittedName>
</protein>
<accession>A0A2M8QAJ9</accession>
<evidence type="ECO:0000256" key="1">
    <source>
        <dbReference type="ARBA" id="ARBA00006499"/>
    </source>
</evidence>
<evidence type="ECO:0000259" key="3">
    <source>
        <dbReference type="Pfam" id="PF02230"/>
    </source>
</evidence>
<comment type="similarity">
    <text evidence="1">Belongs to the AB hydrolase superfamily. AB hydrolase 2 family.</text>
</comment>
<evidence type="ECO:0000313" key="4">
    <source>
        <dbReference type="EMBL" id="PJF46843.1"/>
    </source>
</evidence>
<dbReference type="InterPro" id="IPR050565">
    <property type="entry name" value="LYPA1-2/EST-like"/>
</dbReference>
<organism evidence="4 5">
    <name type="scientific">Candidatus Thermofonsia Clade 3 bacterium</name>
    <dbReference type="NCBI Taxonomy" id="2364212"/>
    <lineage>
        <taxon>Bacteria</taxon>
        <taxon>Bacillati</taxon>
        <taxon>Chloroflexota</taxon>
        <taxon>Candidatus Thermofontia</taxon>
        <taxon>Candidatus Thermofonsia Clade 3</taxon>
    </lineage>
</organism>
<gene>
    <name evidence="4" type="ORF">CUN48_11740</name>
</gene>
<dbReference type="PANTHER" id="PTHR10655:SF17">
    <property type="entry name" value="LYSOPHOSPHOLIPASE-LIKE PROTEIN 1"/>
    <property type="match status" value="1"/>
</dbReference>
<dbReference type="Proteomes" id="UP000230790">
    <property type="component" value="Unassembled WGS sequence"/>
</dbReference>
<dbReference type="InterPro" id="IPR029058">
    <property type="entry name" value="AB_hydrolase_fold"/>
</dbReference>
<dbReference type="InterPro" id="IPR003140">
    <property type="entry name" value="PLipase/COase/thioEstase"/>
</dbReference>
<dbReference type="Pfam" id="PF02230">
    <property type="entry name" value="Abhydrolase_2"/>
    <property type="match status" value="1"/>
</dbReference>
<dbReference type="GO" id="GO:0016787">
    <property type="term" value="F:hydrolase activity"/>
    <property type="evidence" value="ECO:0007669"/>
    <property type="project" value="UniProtKB-KW"/>
</dbReference>
<feature type="domain" description="Phospholipase/carboxylesterase/thioesterase" evidence="3">
    <location>
        <begin position="21"/>
        <end position="216"/>
    </location>
</feature>
<dbReference type="Gene3D" id="3.40.50.1820">
    <property type="entry name" value="alpha/beta hydrolase"/>
    <property type="match status" value="1"/>
</dbReference>
<name>A0A2M8QAJ9_9CHLR</name>
<dbReference type="SUPFAM" id="SSF53474">
    <property type="entry name" value="alpha/beta-Hydrolases"/>
    <property type="match status" value="1"/>
</dbReference>
<evidence type="ECO:0000313" key="5">
    <source>
        <dbReference type="Proteomes" id="UP000230790"/>
    </source>
</evidence>
<keyword evidence="2" id="KW-0378">Hydrolase</keyword>
<sequence>MDAHAFLLSHRFRPAPRSRPDDPAPLLILLHGYGSNEDDLMSLTPYLDPRFNVVSARAPLALGAASYAWFPLAWDETGIAFEPRDVVAAVQPMVAFIEQVITAYGATPQRTLLLGFSQGATMSAAVLLHRPALIAGAALLSGLAPPEEVASGEALNGKPVLITHGLLDAVVPVQMGRAMRDGLIARGASVTYREYPIGHQIDERCLADVDDWMTKWLARLS</sequence>
<comment type="caution">
    <text evidence="4">The sequence shown here is derived from an EMBL/GenBank/DDBJ whole genome shotgun (WGS) entry which is preliminary data.</text>
</comment>
<dbReference type="EMBL" id="PGTN01000089">
    <property type="protein sequence ID" value="PJF46843.1"/>
    <property type="molecule type" value="Genomic_DNA"/>
</dbReference>
<reference evidence="4 5" key="1">
    <citation type="submission" date="2017-11" db="EMBL/GenBank/DDBJ databases">
        <title>Evolution of Phototrophy in the Chloroflexi Phylum Driven by Horizontal Gene Transfer.</title>
        <authorList>
            <person name="Ward L.M."/>
            <person name="Hemp J."/>
            <person name="Shih P.M."/>
            <person name="Mcglynn S.E."/>
            <person name="Fischer W."/>
        </authorList>
    </citation>
    <scope>NUCLEOTIDE SEQUENCE [LARGE SCALE GENOMIC DNA]</scope>
    <source>
        <strain evidence="4">JP3_7</strain>
    </source>
</reference>
<dbReference type="AlphaFoldDB" id="A0A2M8QAJ9"/>
<dbReference type="PANTHER" id="PTHR10655">
    <property type="entry name" value="LYSOPHOSPHOLIPASE-RELATED"/>
    <property type="match status" value="1"/>
</dbReference>
<proteinExistence type="inferred from homology"/>
<evidence type="ECO:0000256" key="2">
    <source>
        <dbReference type="ARBA" id="ARBA00022801"/>
    </source>
</evidence>